<evidence type="ECO:0000259" key="1">
    <source>
        <dbReference type="SMART" id="SM00858"/>
    </source>
</evidence>
<gene>
    <name evidence="2" type="ORF">NRP21_17485</name>
</gene>
<dbReference type="SUPFAM" id="SSF51735">
    <property type="entry name" value="NAD(P)-binding Rossmann-fold domains"/>
    <property type="match status" value="1"/>
</dbReference>
<dbReference type="InterPro" id="IPR036291">
    <property type="entry name" value="NAD(P)-bd_dom_sf"/>
</dbReference>
<evidence type="ECO:0000313" key="2">
    <source>
        <dbReference type="EMBL" id="MCR0983851.1"/>
    </source>
</evidence>
<organism evidence="2 3">
    <name type="scientific">Roseomonas populi</name>
    <dbReference type="NCBI Taxonomy" id="3121582"/>
    <lineage>
        <taxon>Bacteria</taxon>
        <taxon>Pseudomonadati</taxon>
        <taxon>Pseudomonadota</taxon>
        <taxon>Alphaproteobacteria</taxon>
        <taxon>Acetobacterales</taxon>
        <taxon>Roseomonadaceae</taxon>
        <taxon>Roseomonas</taxon>
    </lineage>
</organism>
<evidence type="ECO:0000313" key="3">
    <source>
        <dbReference type="Proteomes" id="UP001524642"/>
    </source>
</evidence>
<accession>A0ABT1X7Y3</accession>
<dbReference type="RefSeq" id="WP_257717516.1">
    <property type="nucleotide sequence ID" value="NZ_JANJOU010000016.1"/>
</dbReference>
<dbReference type="Gene3D" id="3.40.50.720">
    <property type="entry name" value="NAD(P)-binding Rossmann-like Domain"/>
    <property type="match status" value="1"/>
</dbReference>
<dbReference type="InterPro" id="IPR048423">
    <property type="entry name" value="DRL_cat"/>
</dbReference>
<protein>
    <submittedName>
        <fullName evidence="2">Gfo/Idh/MocA family oxidoreductase</fullName>
    </submittedName>
</protein>
<dbReference type="CDD" id="cd11616">
    <property type="entry name" value="SAF_DH_OX_like"/>
    <property type="match status" value="1"/>
</dbReference>
<dbReference type="PANTHER" id="PTHR37850">
    <property type="entry name" value="STRU PROTEIN"/>
    <property type="match status" value="1"/>
</dbReference>
<dbReference type="PANTHER" id="PTHR37850:SF3">
    <property type="entry name" value="BLR7815 PROTEIN"/>
    <property type="match status" value="1"/>
</dbReference>
<reference evidence="2 3" key="1">
    <citation type="submission" date="2022-06" db="EMBL/GenBank/DDBJ databases">
        <title>Roseomonas CN29.</title>
        <authorList>
            <person name="Cheng Y."/>
            <person name="He X."/>
        </authorList>
    </citation>
    <scope>NUCLEOTIDE SEQUENCE [LARGE SCALE GENOMIC DNA]</scope>
    <source>
        <strain evidence="2 3">CN29</strain>
    </source>
</reference>
<keyword evidence="3" id="KW-1185">Reference proteome</keyword>
<sequence length="455" mass="48080">MNLYTMLRAREAASRPIRVGLIGAGKFGTMFLAQAIRTPGLHVMGVADLQPEGVRQRAQAVDWPAERIAARSLDEAAHHGSTFVTDYVRAILTDPRVEVVVEATGSPEAGLSHALTAIEHGKHVIMVNVEGDVLAGAILAEKAARAGVVYSYAYGDQPALICELVDTVRTNGFIVTAAGKGNRFVTGSNEITPDTVWASRGITAEKAKAAGMNPQMFTSFTDGTKAAIESAAVANACGMESPSEGLLFPPCGIDDLPGVMRPASEGGVLEAKNRVEIAASTQRDGTPIPNDLRWGVFVVFEGPSDYACRCFGEYGVRTDSTGRYAAIHRPFHLIGLELGVSIASAALRGESTGNSREFRADVAAVAKKDLAIGEVLDGEGGYTVWGRCLPAATSLARNLLPVGLAHSVRTTRAVKAGEAITWGDVTGLPDSDALRLRRELEARHRAAHAFPALAK</sequence>
<dbReference type="EMBL" id="JANJOU010000016">
    <property type="protein sequence ID" value="MCR0983851.1"/>
    <property type="molecule type" value="Genomic_DNA"/>
</dbReference>
<dbReference type="InterPro" id="IPR000683">
    <property type="entry name" value="Gfo/Idh/MocA-like_OxRdtase_N"/>
</dbReference>
<dbReference type="Pfam" id="PF21135">
    <property type="entry name" value="DRL_cat"/>
    <property type="match status" value="1"/>
</dbReference>
<dbReference type="Pfam" id="PF01408">
    <property type="entry name" value="GFO_IDH_MocA"/>
    <property type="match status" value="1"/>
</dbReference>
<dbReference type="InterPro" id="IPR013974">
    <property type="entry name" value="SAF"/>
</dbReference>
<name>A0ABT1X7Y3_9PROT</name>
<proteinExistence type="predicted"/>
<feature type="domain" description="SAF" evidence="1">
    <location>
        <begin position="361"/>
        <end position="426"/>
    </location>
</feature>
<dbReference type="SMART" id="SM00858">
    <property type="entry name" value="SAF"/>
    <property type="match status" value="1"/>
</dbReference>
<comment type="caution">
    <text evidence="2">The sequence shown here is derived from an EMBL/GenBank/DDBJ whole genome shotgun (WGS) entry which is preliminary data.</text>
</comment>
<dbReference type="Proteomes" id="UP001524642">
    <property type="component" value="Unassembled WGS sequence"/>
</dbReference>